<name>A0A382DTG7_9ZZZZ</name>
<dbReference type="AlphaFoldDB" id="A0A382DTG7"/>
<gene>
    <name evidence="1" type="ORF">METZ01_LOCUS194574</name>
</gene>
<organism evidence="1">
    <name type="scientific">marine metagenome</name>
    <dbReference type="NCBI Taxonomy" id="408172"/>
    <lineage>
        <taxon>unclassified sequences</taxon>
        <taxon>metagenomes</taxon>
        <taxon>ecological metagenomes</taxon>
    </lineage>
</organism>
<sequence>MANDIEPIQPQKSKVSHAVEMRNRALAMRLRTVNSYGVGNPEINQILGLGRLPRQNIIIEEAQRVVAEFSAFPPEWARP</sequence>
<reference evidence="1" key="1">
    <citation type="submission" date="2018-05" db="EMBL/GenBank/DDBJ databases">
        <authorList>
            <person name="Lanie J.A."/>
            <person name="Ng W.-L."/>
            <person name="Kazmierczak K.M."/>
            <person name="Andrzejewski T.M."/>
            <person name="Davidsen T.M."/>
            <person name="Wayne K.J."/>
            <person name="Tettelin H."/>
            <person name="Glass J.I."/>
            <person name="Rusch D."/>
            <person name="Podicherti R."/>
            <person name="Tsui H.-C.T."/>
            <person name="Winkler M.E."/>
        </authorList>
    </citation>
    <scope>NUCLEOTIDE SEQUENCE</scope>
</reference>
<accession>A0A382DTG7</accession>
<protein>
    <submittedName>
        <fullName evidence="1">Uncharacterized protein</fullName>
    </submittedName>
</protein>
<dbReference type="EMBL" id="UINC01041025">
    <property type="protein sequence ID" value="SVB41720.1"/>
    <property type="molecule type" value="Genomic_DNA"/>
</dbReference>
<evidence type="ECO:0000313" key="1">
    <source>
        <dbReference type="EMBL" id="SVB41720.1"/>
    </source>
</evidence>
<proteinExistence type="predicted"/>